<name>R0HIG5_9BRAS</name>
<feature type="region of interest" description="Disordered" evidence="2">
    <location>
        <begin position="1"/>
        <end position="25"/>
    </location>
</feature>
<organism evidence="3 4">
    <name type="scientific">Capsella rubella</name>
    <dbReference type="NCBI Taxonomy" id="81985"/>
    <lineage>
        <taxon>Eukaryota</taxon>
        <taxon>Viridiplantae</taxon>
        <taxon>Streptophyta</taxon>
        <taxon>Embryophyta</taxon>
        <taxon>Tracheophyta</taxon>
        <taxon>Spermatophyta</taxon>
        <taxon>Magnoliopsida</taxon>
        <taxon>eudicotyledons</taxon>
        <taxon>Gunneridae</taxon>
        <taxon>Pentapetalae</taxon>
        <taxon>rosids</taxon>
        <taxon>malvids</taxon>
        <taxon>Brassicales</taxon>
        <taxon>Brassicaceae</taxon>
        <taxon>Camelineae</taxon>
        <taxon>Capsella</taxon>
    </lineage>
</organism>
<gene>
    <name evidence="3" type="ORF">CARUB_v100255921mg</name>
</gene>
<keyword evidence="1" id="KW-0175">Coiled coil</keyword>
<evidence type="ECO:0000313" key="4">
    <source>
        <dbReference type="Proteomes" id="UP000029121"/>
    </source>
</evidence>
<protein>
    <submittedName>
        <fullName evidence="3">Uncharacterized protein</fullName>
    </submittedName>
</protein>
<feature type="coiled-coil region" evidence="1">
    <location>
        <begin position="136"/>
        <end position="203"/>
    </location>
</feature>
<evidence type="ECO:0000256" key="1">
    <source>
        <dbReference type="SAM" id="Coils"/>
    </source>
</evidence>
<proteinExistence type="predicted"/>
<evidence type="ECO:0000256" key="2">
    <source>
        <dbReference type="SAM" id="MobiDB-lite"/>
    </source>
</evidence>
<dbReference type="Proteomes" id="UP000029121">
    <property type="component" value="Unassembled WGS sequence"/>
</dbReference>
<accession>R0HIG5</accession>
<evidence type="ECO:0000313" key="3">
    <source>
        <dbReference type="EMBL" id="EOA29474.1"/>
    </source>
</evidence>
<dbReference type="AlphaFoldDB" id="R0HIG5"/>
<dbReference type="EMBL" id="KB870808">
    <property type="protein sequence ID" value="EOA29474.1"/>
    <property type="molecule type" value="Genomic_DNA"/>
</dbReference>
<keyword evidence="4" id="KW-1185">Reference proteome</keyword>
<feature type="non-terminal residue" evidence="3">
    <location>
        <position position="1"/>
    </location>
</feature>
<reference evidence="4" key="1">
    <citation type="journal article" date="2013" name="Nat. Genet.">
        <title>The Capsella rubella genome and the genomic consequences of rapid mating system evolution.</title>
        <authorList>
            <person name="Slotte T."/>
            <person name="Hazzouri K.M."/>
            <person name="Agren J.A."/>
            <person name="Koenig D."/>
            <person name="Maumus F."/>
            <person name="Guo Y.L."/>
            <person name="Steige K."/>
            <person name="Platts A.E."/>
            <person name="Escobar J.S."/>
            <person name="Newman L.K."/>
            <person name="Wang W."/>
            <person name="Mandakova T."/>
            <person name="Vello E."/>
            <person name="Smith L.M."/>
            <person name="Henz S.R."/>
            <person name="Steffen J."/>
            <person name="Takuno S."/>
            <person name="Brandvain Y."/>
            <person name="Coop G."/>
            <person name="Andolfatto P."/>
            <person name="Hu T.T."/>
            <person name="Blanchette M."/>
            <person name="Clark R.M."/>
            <person name="Quesneville H."/>
            <person name="Nordborg M."/>
            <person name="Gaut B.S."/>
            <person name="Lysak M.A."/>
            <person name="Jenkins J."/>
            <person name="Grimwood J."/>
            <person name="Chapman J."/>
            <person name="Prochnik S."/>
            <person name="Shu S."/>
            <person name="Rokhsar D."/>
            <person name="Schmutz J."/>
            <person name="Weigel D."/>
            <person name="Wright S.I."/>
        </authorList>
    </citation>
    <scope>NUCLEOTIDE SEQUENCE [LARGE SCALE GENOMIC DNA]</scope>
    <source>
        <strain evidence="4">cv. Monte Gargano</strain>
    </source>
</reference>
<sequence length="384" mass="42697">DTSRKRSSRGSPVGGSSVRREARHEEPIREIAEGVDHSFSFNYGRRDRMFFTHGAACADLASKVRGDFAEFPAVDSLRGRELYEDWASRSFQAMSQTNRLVGFYEEQCRAAARDSDLAKAAAEASDRSAQSHLRNYNSEKSRCADLTRQLKDKKKQYLSETDRLRRARDESAAAERHRVAGEIHEYRTRIDRMERHIVGLREKKKPLLMLSQVSGMEKCLKKMVINGTHITLRNLAQVEQDHIQWRATLEPLFGVAAAELVDVDAPGEKAKVESTTNATVFAEVGSTTKAAGFSFMGVVPFEVGSATELVIGWASELRSMLGWSMLSTGMTRRRSGLDVDASVASASAGALSLRGILVKSNCSNNFERSRTTLRYASIRSFLAS</sequence>